<evidence type="ECO:0000256" key="3">
    <source>
        <dbReference type="ARBA" id="ARBA00007244"/>
    </source>
</evidence>
<evidence type="ECO:0000256" key="5">
    <source>
        <dbReference type="ARBA" id="ARBA00022617"/>
    </source>
</evidence>
<dbReference type="PROSITE" id="PS01000">
    <property type="entry name" value="SDH_CYT_1"/>
    <property type="match status" value="1"/>
</dbReference>
<dbReference type="PIRSF" id="PIRSF000178">
    <property type="entry name" value="SDH_cyt_b560"/>
    <property type="match status" value="1"/>
</dbReference>
<comment type="caution">
    <text evidence="14">The sequence shown here is derived from an EMBL/GenBank/DDBJ whole genome shotgun (WGS) entry which is preliminary data.</text>
</comment>
<name>A0A3R9WMJ4_9SPHN</name>
<keyword evidence="8 13" id="KW-1133">Transmembrane helix</keyword>
<comment type="function">
    <text evidence="1">Membrane-anchoring subunit of succinate dehydrogenase (SDH).</text>
</comment>
<evidence type="ECO:0000256" key="11">
    <source>
        <dbReference type="ARBA" id="ARBA00025912"/>
    </source>
</evidence>
<reference evidence="14 15" key="1">
    <citation type="submission" date="2018-12" db="EMBL/GenBank/DDBJ databases">
        <title>Sphingomonas sp. HMF7854 Genome sequencing and assembly.</title>
        <authorList>
            <person name="Cha I."/>
            <person name="Kang H."/>
            <person name="Kim H."/>
            <person name="Kang J."/>
            <person name="Joh K."/>
        </authorList>
    </citation>
    <scope>NUCLEOTIDE SEQUENCE [LARGE SCALE GENOMIC DNA]</scope>
    <source>
        <strain evidence="14 15">HMF7854</strain>
    </source>
</reference>
<evidence type="ECO:0000256" key="7">
    <source>
        <dbReference type="ARBA" id="ARBA00022723"/>
    </source>
</evidence>
<dbReference type="EMBL" id="RWJF01000001">
    <property type="protein sequence ID" value="RST29956.1"/>
    <property type="molecule type" value="Genomic_DNA"/>
</dbReference>
<sequence>MARNTARPLSPHLTIWRWGPHMLVSILHRATGVALSIGGLILLTWWLLALATGSDAYGTFAFAAAHPVGKLVLIGLTWSFFQHTLSGIRHLIMDTGAGFELGVNKAMAMATLVVSALMTVALWGYLLLGAGA</sequence>
<evidence type="ECO:0000256" key="8">
    <source>
        <dbReference type="ARBA" id="ARBA00022989"/>
    </source>
</evidence>
<dbReference type="SUPFAM" id="SSF81343">
    <property type="entry name" value="Fumarate reductase respiratory complex transmembrane subunits"/>
    <property type="match status" value="1"/>
</dbReference>
<comment type="subunit">
    <text evidence="11">Part of an enzyme complex containing four subunits: a flavoprotein, an iron-sulfur protein, plus two membrane-anchoring proteins, SdhC and SdhD. The complex can form homotrimers.</text>
</comment>
<dbReference type="Proteomes" id="UP000274661">
    <property type="component" value="Unassembled WGS sequence"/>
</dbReference>
<keyword evidence="15" id="KW-1185">Reference proteome</keyword>
<keyword evidence="9 12" id="KW-0408">Iron</keyword>
<feature type="binding site" description="axial binding residue" evidence="12">
    <location>
        <position position="83"/>
    </location>
    <ligand>
        <name>heme</name>
        <dbReference type="ChEBI" id="CHEBI:30413"/>
        <note>ligand shared with second transmembrane subunit</note>
    </ligand>
    <ligandPart>
        <name>Fe</name>
        <dbReference type="ChEBI" id="CHEBI:18248"/>
    </ligandPart>
</feature>
<evidence type="ECO:0000256" key="4">
    <source>
        <dbReference type="ARBA" id="ARBA00020076"/>
    </source>
</evidence>
<dbReference type="Gene3D" id="1.20.1300.10">
    <property type="entry name" value="Fumarate reductase/succinate dehydrogenase, transmembrane subunit"/>
    <property type="match status" value="1"/>
</dbReference>
<dbReference type="CDD" id="cd03499">
    <property type="entry name" value="SQR_TypeC_SdhC"/>
    <property type="match status" value="1"/>
</dbReference>
<evidence type="ECO:0000256" key="1">
    <source>
        <dbReference type="ARBA" id="ARBA00004050"/>
    </source>
</evidence>
<dbReference type="InterPro" id="IPR000701">
    <property type="entry name" value="SuccDH_FuR_B_TM-su"/>
</dbReference>
<dbReference type="InterPro" id="IPR034804">
    <property type="entry name" value="SQR/QFR_C/D"/>
</dbReference>
<proteinExistence type="inferred from homology"/>
<dbReference type="NCBIfam" id="TIGR02970">
    <property type="entry name" value="succ_dehyd_cytB"/>
    <property type="match status" value="1"/>
</dbReference>
<evidence type="ECO:0000256" key="6">
    <source>
        <dbReference type="ARBA" id="ARBA00022692"/>
    </source>
</evidence>
<feature type="transmembrane region" description="Helical" evidence="13">
    <location>
        <begin position="60"/>
        <end position="81"/>
    </location>
</feature>
<dbReference type="PROSITE" id="PS01001">
    <property type="entry name" value="SDH_CYT_2"/>
    <property type="match status" value="1"/>
</dbReference>
<dbReference type="AlphaFoldDB" id="A0A3R9WMJ4"/>
<dbReference type="GO" id="GO:0006099">
    <property type="term" value="P:tricarboxylic acid cycle"/>
    <property type="evidence" value="ECO:0007669"/>
    <property type="project" value="InterPro"/>
</dbReference>
<keyword evidence="5 12" id="KW-0349">Heme</keyword>
<evidence type="ECO:0000256" key="2">
    <source>
        <dbReference type="ARBA" id="ARBA00004141"/>
    </source>
</evidence>
<feature type="transmembrane region" description="Helical" evidence="13">
    <location>
        <begin position="106"/>
        <end position="128"/>
    </location>
</feature>
<keyword evidence="7 12" id="KW-0479">Metal-binding</keyword>
<dbReference type="PANTHER" id="PTHR10978:SF5">
    <property type="entry name" value="SUCCINATE DEHYDROGENASE CYTOCHROME B560 SUBUNIT, MITOCHONDRIAL"/>
    <property type="match status" value="1"/>
</dbReference>
<dbReference type="GO" id="GO:0046872">
    <property type="term" value="F:metal ion binding"/>
    <property type="evidence" value="ECO:0007669"/>
    <property type="project" value="UniProtKB-KW"/>
</dbReference>
<evidence type="ECO:0000256" key="10">
    <source>
        <dbReference type="ARBA" id="ARBA00023136"/>
    </source>
</evidence>
<dbReference type="RefSeq" id="WP_126717793.1">
    <property type="nucleotide sequence ID" value="NZ_RWJF01000001.1"/>
</dbReference>
<keyword evidence="6 13" id="KW-0812">Transmembrane</keyword>
<accession>A0A3R9WMJ4</accession>
<evidence type="ECO:0000313" key="14">
    <source>
        <dbReference type="EMBL" id="RST29956.1"/>
    </source>
</evidence>
<dbReference type="GO" id="GO:0016020">
    <property type="term" value="C:membrane"/>
    <property type="evidence" value="ECO:0007669"/>
    <property type="project" value="UniProtKB-SubCell"/>
</dbReference>
<evidence type="ECO:0000256" key="12">
    <source>
        <dbReference type="PIRSR" id="PIRSR000178-1"/>
    </source>
</evidence>
<protein>
    <recommendedName>
        <fullName evidence="4">Succinate dehydrogenase cytochrome b556 subunit</fullName>
    </recommendedName>
</protein>
<evidence type="ECO:0000256" key="9">
    <source>
        <dbReference type="ARBA" id="ARBA00023004"/>
    </source>
</evidence>
<keyword evidence="10 13" id="KW-0472">Membrane</keyword>
<dbReference type="PANTHER" id="PTHR10978">
    <property type="entry name" value="SUCCINATE DEHYDROGENASE CYTOCHROME B560 SUBUNIT"/>
    <property type="match status" value="1"/>
</dbReference>
<dbReference type="Pfam" id="PF01127">
    <property type="entry name" value="Sdh_cyt"/>
    <property type="match status" value="1"/>
</dbReference>
<feature type="transmembrane region" description="Helical" evidence="13">
    <location>
        <begin position="26"/>
        <end position="48"/>
    </location>
</feature>
<comment type="similarity">
    <text evidence="3">Belongs to the cytochrome b560 family.</text>
</comment>
<dbReference type="InterPro" id="IPR014314">
    <property type="entry name" value="Succ_DH_cytb556"/>
</dbReference>
<dbReference type="OrthoDB" id="9799441at2"/>
<evidence type="ECO:0000313" key="15">
    <source>
        <dbReference type="Proteomes" id="UP000274661"/>
    </source>
</evidence>
<organism evidence="14 15">
    <name type="scientific">Sphingomonas ginkgonis</name>
    <dbReference type="NCBI Taxonomy" id="2315330"/>
    <lineage>
        <taxon>Bacteria</taxon>
        <taxon>Pseudomonadati</taxon>
        <taxon>Pseudomonadota</taxon>
        <taxon>Alphaproteobacteria</taxon>
        <taxon>Sphingomonadales</taxon>
        <taxon>Sphingomonadaceae</taxon>
        <taxon>Sphingomonas</taxon>
    </lineage>
</organism>
<evidence type="ECO:0000256" key="13">
    <source>
        <dbReference type="SAM" id="Phobius"/>
    </source>
</evidence>
<comment type="cofactor">
    <cofactor evidence="12">
        <name>heme</name>
        <dbReference type="ChEBI" id="CHEBI:30413"/>
    </cofactor>
    <text evidence="12">The heme is bound between the two transmembrane subunits.</text>
</comment>
<dbReference type="GO" id="GO:0009055">
    <property type="term" value="F:electron transfer activity"/>
    <property type="evidence" value="ECO:0007669"/>
    <property type="project" value="InterPro"/>
</dbReference>
<comment type="subcellular location">
    <subcellularLocation>
        <location evidence="2">Membrane</location>
        <topology evidence="2">Multi-pass membrane protein</topology>
    </subcellularLocation>
</comment>
<gene>
    <name evidence="14" type="primary">sdhC</name>
    <name evidence="14" type="ORF">HMF7854_03280</name>
</gene>
<dbReference type="InterPro" id="IPR018495">
    <property type="entry name" value="Succ_DH_cyt_bsu_CS"/>
</dbReference>